<organism evidence="1 2">
    <name type="scientific">Methanohalarchaeum thermophilum</name>
    <dbReference type="NCBI Taxonomy" id="1903181"/>
    <lineage>
        <taxon>Archaea</taxon>
        <taxon>Methanobacteriati</taxon>
        <taxon>Methanobacteriota</taxon>
        <taxon>Methanonatronarchaeia</taxon>
        <taxon>Methanonatronarchaeales</taxon>
        <taxon>Methanonatronarchaeaceae</taxon>
        <taxon>Candidatus Methanohalarchaeum</taxon>
    </lineage>
</organism>
<evidence type="ECO:0000313" key="1">
    <source>
        <dbReference type="EMBL" id="OKY78853.1"/>
    </source>
</evidence>
<dbReference type="STRING" id="1903181.BTN85_1356"/>
<proteinExistence type="predicted"/>
<keyword evidence="2" id="KW-1185">Reference proteome</keyword>
<evidence type="ECO:0000313" key="2">
    <source>
        <dbReference type="Proteomes" id="UP000185744"/>
    </source>
</evidence>
<name>A0A1Q6DWW8_METT1</name>
<reference evidence="1" key="1">
    <citation type="submission" date="2016-12" db="EMBL/GenBank/DDBJ databases">
        <title>Discovery of methanogenic haloarchaea.</title>
        <authorList>
            <person name="Sorokin D.Y."/>
            <person name="Makarova K.S."/>
            <person name="Abbas B."/>
            <person name="Ferrer M."/>
            <person name="Golyshin P.N."/>
        </authorList>
    </citation>
    <scope>NUCLEOTIDE SEQUENCE [LARGE SCALE GENOMIC DNA]</scope>
    <source>
        <strain evidence="1">HMET1</strain>
    </source>
</reference>
<gene>
    <name evidence="1" type="ORF">BTN85_1356</name>
</gene>
<dbReference type="InParanoid" id="A0A1Q6DWW8"/>
<dbReference type="EMBL" id="MSDW01000001">
    <property type="protein sequence ID" value="OKY78853.1"/>
    <property type="molecule type" value="Genomic_DNA"/>
</dbReference>
<comment type="caution">
    <text evidence="1">The sequence shown here is derived from an EMBL/GenBank/DDBJ whole genome shotgun (WGS) entry which is preliminary data.</text>
</comment>
<dbReference type="AlphaFoldDB" id="A0A1Q6DWW8"/>
<dbReference type="Proteomes" id="UP000185744">
    <property type="component" value="Unassembled WGS sequence"/>
</dbReference>
<sequence>MDFPQRIRSKLREMELPSHDLGLFLSNFWFPVGGSRRVKQEPQKPKTQNFNESLPFKAERMSPLGLRFYFSG</sequence>
<accession>A0A1Q6DWW8</accession>
<protein>
    <submittedName>
        <fullName evidence="1">Uncharacterized protein</fullName>
    </submittedName>
</protein>